<evidence type="ECO:0000313" key="1">
    <source>
        <dbReference type="EMBL" id="QHT95058.1"/>
    </source>
</evidence>
<organism evidence="1">
    <name type="scientific">viral metagenome</name>
    <dbReference type="NCBI Taxonomy" id="1070528"/>
    <lineage>
        <taxon>unclassified sequences</taxon>
        <taxon>metagenomes</taxon>
        <taxon>organismal metagenomes</taxon>
    </lineage>
</organism>
<sequence length="32" mass="3800">MTPQMERLHRPKEEELVILKLLPGQKLGWVQT</sequence>
<dbReference type="AlphaFoldDB" id="A0A6C0IPD3"/>
<reference evidence="1" key="1">
    <citation type="journal article" date="2020" name="Nature">
        <title>Giant virus diversity and host interactions through global metagenomics.</title>
        <authorList>
            <person name="Schulz F."/>
            <person name="Roux S."/>
            <person name="Paez-Espino D."/>
            <person name="Jungbluth S."/>
            <person name="Walsh D.A."/>
            <person name="Denef V.J."/>
            <person name="McMahon K.D."/>
            <person name="Konstantinidis K.T."/>
            <person name="Eloe-Fadrosh E.A."/>
            <person name="Kyrpides N.C."/>
            <person name="Woyke T."/>
        </authorList>
    </citation>
    <scope>NUCLEOTIDE SEQUENCE</scope>
    <source>
        <strain evidence="1">GVMAG-M-3300024261-37</strain>
    </source>
</reference>
<name>A0A6C0IPD3_9ZZZZ</name>
<protein>
    <submittedName>
        <fullName evidence="1">Uncharacterized protein</fullName>
    </submittedName>
</protein>
<dbReference type="EMBL" id="MN740233">
    <property type="protein sequence ID" value="QHT95058.1"/>
    <property type="molecule type" value="Genomic_DNA"/>
</dbReference>
<proteinExistence type="predicted"/>
<accession>A0A6C0IPD3</accession>